<dbReference type="Proteomes" id="UP000275846">
    <property type="component" value="Unassembled WGS sequence"/>
</dbReference>
<name>A0A183S881_SCHSO</name>
<protein>
    <submittedName>
        <fullName evidence="1 3">Uncharacterized protein</fullName>
    </submittedName>
</protein>
<keyword evidence="2" id="KW-1185">Reference proteome</keyword>
<organism evidence="3">
    <name type="scientific">Schistocephalus solidus</name>
    <name type="common">Tapeworm</name>
    <dbReference type="NCBI Taxonomy" id="70667"/>
    <lineage>
        <taxon>Eukaryota</taxon>
        <taxon>Metazoa</taxon>
        <taxon>Spiralia</taxon>
        <taxon>Lophotrochozoa</taxon>
        <taxon>Platyhelminthes</taxon>
        <taxon>Cestoda</taxon>
        <taxon>Eucestoda</taxon>
        <taxon>Diphyllobothriidea</taxon>
        <taxon>Diphyllobothriidae</taxon>
        <taxon>Schistocephalus</taxon>
    </lineage>
</organism>
<reference evidence="1 2" key="2">
    <citation type="submission" date="2018-11" db="EMBL/GenBank/DDBJ databases">
        <authorList>
            <consortium name="Pathogen Informatics"/>
        </authorList>
    </citation>
    <scope>NUCLEOTIDE SEQUENCE [LARGE SCALE GENOMIC DNA]</scope>
    <source>
        <strain evidence="1 2">NST_G2</strain>
    </source>
</reference>
<evidence type="ECO:0000313" key="2">
    <source>
        <dbReference type="Proteomes" id="UP000275846"/>
    </source>
</evidence>
<gene>
    <name evidence="1" type="ORF">SSLN_LOCUS429</name>
</gene>
<dbReference type="EMBL" id="UYSU01000295">
    <property type="protein sequence ID" value="VDL85592.1"/>
    <property type="molecule type" value="Genomic_DNA"/>
</dbReference>
<dbReference type="WBParaSite" id="SSLN_0000045001-mRNA-1">
    <property type="protein sequence ID" value="SSLN_0000045001-mRNA-1"/>
    <property type="gene ID" value="SSLN_0000045001"/>
</dbReference>
<dbReference type="AlphaFoldDB" id="A0A183S881"/>
<evidence type="ECO:0000313" key="3">
    <source>
        <dbReference type="WBParaSite" id="SSLN_0000045001-mRNA-1"/>
    </source>
</evidence>
<accession>A0A183S881</accession>
<proteinExistence type="predicted"/>
<sequence>MALVTRESSSQKLGIAALSGARFSKYGQLKKVGADHTSWSSRSKARRHDASWRRIWHPKRLPILLRVSNDRLINLRLPFWGHHSSPASAPTSTPRND</sequence>
<reference evidence="3" key="1">
    <citation type="submission" date="2016-06" db="UniProtKB">
        <authorList>
            <consortium name="WormBaseParasite"/>
        </authorList>
    </citation>
    <scope>IDENTIFICATION</scope>
</reference>
<evidence type="ECO:0000313" key="1">
    <source>
        <dbReference type="EMBL" id="VDL85592.1"/>
    </source>
</evidence>